<feature type="domain" description="Fibronectin type-III" evidence="2">
    <location>
        <begin position="39"/>
        <end position="135"/>
    </location>
</feature>
<organism evidence="3 4">
    <name type="scientific">Geodia barretti</name>
    <name type="common">Barrett's horny sponge</name>
    <dbReference type="NCBI Taxonomy" id="519541"/>
    <lineage>
        <taxon>Eukaryota</taxon>
        <taxon>Metazoa</taxon>
        <taxon>Porifera</taxon>
        <taxon>Demospongiae</taxon>
        <taxon>Heteroscleromorpha</taxon>
        <taxon>Tetractinellida</taxon>
        <taxon>Astrophorina</taxon>
        <taxon>Geodiidae</taxon>
        <taxon>Geodia</taxon>
    </lineage>
</organism>
<dbReference type="InterPro" id="IPR050991">
    <property type="entry name" value="ECM_Regulatory_Proteins"/>
</dbReference>
<reference evidence="3" key="1">
    <citation type="submission" date="2023-03" db="EMBL/GenBank/DDBJ databases">
        <authorList>
            <person name="Steffen K."/>
            <person name="Cardenas P."/>
        </authorList>
    </citation>
    <scope>NUCLEOTIDE SEQUENCE</scope>
</reference>
<proteinExistence type="predicted"/>
<evidence type="ECO:0000313" key="3">
    <source>
        <dbReference type="EMBL" id="CAI8015235.1"/>
    </source>
</evidence>
<feature type="non-terminal residue" evidence="3">
    <location>
        <position position="1"/>
    </location>
</feature>
<dbReference type="FunFam" id="2.60.40.10:FF:000028">
    <property type="entry name" value="Neuronal cell adhesion molecule"/>
    <property type="match status" value="1"/>
</dbReference>
<dbReference type="PROSITE" id="PS50853">
    <property type="entry name" value="FN3"/>
    <property type="match status" value="2"/>
</dbReference>
<keyword evidence="4" id="KW-1185">Reference proteome</keyword>
<dbReference type="SMART" id="SM00060">
    <property type="entry name" value="FN3"/>
    <property type="match status" value="2"/>
</dbReference>
<dbReference type="InterPro" id="IPR013783">
    <property type="entry name" value="Ig-like_fold"/>
</dbReference>
<protein>
    <submittedName>
        <fullName evidence="3">Netrin receptor DCC</fullName>
    </submittedName>
</protein>
<dbReference type="InterPro" id="IPR036116">
    <property type="entry name" value="FN3_sf"/>
</dbReference>
<dbReference type="AlphaFoldDB" id="A0AA35WI66"/>
<dbReference type="PANTHER" id="PTHR46708:SF2">
    <property type="entry name" value="FIBRONECTIN TYPE-III DOMAIN-CONTAINING PROTEIN"/>
    <property type="match status" value="1"/>
</dbReference>
<comment type="caution">
    <text evidence="3">The sequence shown here is derived from an EMBL/GenBank/DDBJ whole genome shotgun (WGS) entry which is preliminary data.</text>
</comment>
<sequence>GNVREATLSGLSPSTLYTVQVAAVNGAGTGPYSGVSVRTGDGLSTQVISSFTTSLTISWTLERPLTATGYTISYSNTNNTDCFTDSRSGITTSGTSYQLTGLEEGTQYSITVTATLTGGRTEQDTVTATTRTAAPSAPPSSVRLSVVSSTSINVRWGPMDCRQWNGEITGYTVRYGEEGGDQSHRFLSGDSSGGMITLSTLTKQTVYTVEVVARTSGGTGVYSQPQNIETPDNVFLSLNGAVIPDHGYVDIKYSGSSDNNALLCNTN</sequence>
<dbReference type="EMBL" id="CASHTH010001429">
    <property type="protein sequence ID" value="CAI8015235.1"/>
    <property type="molecule type" value="Genomic_DNA"/>
</dbReference>
<dbReference type="Proteomes" id="UP001174909">
    <property type="component" value="Unassembled WGS sequence"/>
</dbReference>
<evidence type="ECO:0000256" key="1">
    <source>
        <dbReference type="ARBA" id="ARBA00022737"/>
    </source>
</evidence>
<gene>
    <name evidence="3" type="ORF">GBAR_LOCUS9462</name>
</gene>
<dbReference type="Gene3D" id="2.60.40.10">
    <property type="entry name" value="Immunoglobulins"/>
    <property type="match status" value="3"/>
</dbReference>
<accession>A0AA35WI66</accession>
<keyword evidence="1" id="KW-0677">Repeat</keyword>
<dbReference type="CDD" id="cd00063">
    <property type="entry name" value="FN3"/>
    <property type="match status" value="3"/>
</dbReference>
<feature type="non-terminal residue" evidence="3">
    <location>
        <position position="267"/>
    </location>
</feature>
<dbReference type="InterPro" id="IPR003961">
    <property type="entry name" value="FN3_dom"/>
</dbReference>
<name>A0AA35WI66_GEOBA</name>
<dbReference type="Pfam" id="PF00041">
    <property type="entry name" value="fn3"/>
    <property type="match status" value="3"/>
</dbReference>
<dbReference type="SUPFAM" id="SSF49265">
    <property type="entry name" value="Fibronectin type III"/>
    <property type="match status" value="2"/>
</dbReference>
<feature type="domain" description="Fibronectin type-III" evidence="2">
    <location>
        <begin position="138"/>
        <end position="233"/>
    </location>
</feature>
<keyword evidence="3" id="KW-0675">Receptor</keyword>
<evidence type="ECO:0000259" key="2">
    <source>
        <dbReference type="PROSITE" id="PS50853"/>
    </source>
</evidence>
<dbReference type="PANTHER" id="PTHR46708">
    <property type="entry name" value="TENASCIN"/>
    <property type="match status" value="1"/>
</dbReference>
<evidence type="ECO:0000313" key="4">
    <source>
        <dbReference type="Proteomes" id="UP001174909"/>
    </source>
</evidence>